<dbReference type="GO" id="GO:0008270">
    <property type="term" value="F:zinc ion binding"/>
    <property type="evidence" value="ECO:0007669"/>
    <property type="project" value="UniProtKB-KW"/>
</dbReference>
<evidence type="ECO:0000256" key="2">
    <source>
        <dbReference type="ARBA" id="ARBA00022771"/>
    </source>
</evidence>
<dbReference type="InterPro" id="IPR007588">
    <property type="entry name" value="Znf_FLYWCH"/>
</dbReference>
<evidence type="ECO:0000259" key="6">
    <source>
        <dbReference type="Pfam" id="PF10551"/>
    </source>
</evidence>
<gene>
    <name evidence="7" type="ORF">T10_12387</name>
</gene>
<keyword evidence="4" id="KW-0472">Membrane</keyword>
<keyword evidence="4" id="KW-1133">Transmembrane helix</keyword>
<feature type="non-terminal residue" evidence="7">
    <location>
        <position position="1"/>
    </location>
</feature>
<evidence type="ECO:0000313" key="7">
    <source>
        <dbReference type="EMBL" id="KRZ71368.1"/>
    </source>
</evidence>
<accession>A0A0V1MHJ1</accession>
<dbReference type="Gene3D" id="2.20.25.240">
    <property type="match status" value="1"/>
</dbReference>
<keyword evidence="2" id="KW-0863">Zinc-finger</keyword>
<dbReference type="STRING" id="268474.A0A0V1MHJ1"/>
<dbReference type="Pfam" id="PF10551">
    <property type="entry name" value="MULE"/>
    <property type="match status" value="1"/>
</dbReference>
<evidence type="ECO:0000259" key="5">
    <source>
        <dbReference type="Pfam" id="PF04500"/>
    </source>
</evidence>
<protein>
    <recommendedName>
        <fullName evidence="9">FLYWCH-type domain-containing protein</fullName>
    </recommendedName>
</protein>
<dbReference type="PANTHER" id="PTHR47160">
    <property type="entry name" value="PUTATIVE-RELATED"/>
    <property type="match status" value="1"/>
</dbReference>
<feature type="transmembrane region" description="Helical" evidence="4">
    <location>
        <begin position="134"/>
        <end position="154"/>
    </location>
</feature>
<feature type="domain" description="FLYWCH-type" evidence="5">
    <location>
        <begin position="35"/>
        <end position="87"/>
    </location>
</feature>
<evidence type="ECO:0008006" key="9">
    <source>
        <dbReference type="Google" id="ProtNLM"/>
    </source>
</evidence>
<sequence length="242" mass="27219">LVSRLRSVLCVPELFELFSILFFVMADVPELHLVPNRCGGMSLVYEGRAYKLKRAGKQKKYWRCSKDKESCKGAIWTNLDVTSVIKQNDHIESCPRAEETKPIPAIYDEEASAASAQPSTSGHFPLFRRSASSYILLVFATGSNIRLLAAMRILGIDGTFKVVPQWYQQLFTIHAFVLGKLVPAVYCLCTGKDTGTYGFIFQALINKAAVLRVNLNPQTIICDFERALIRAIQGYFLNKEKR</sequence>
<keyword evidence="8" id="KW-1185">Reference proteome</keyword>
<comment type="caution">
    <text evidence="7">The sequence shown here is derived from an EMBL/GenBank/DDBJ whole genome shotgun (WGS) entry which is preliminary data.</text>
</comment>
<dbReference type="Proteomes" id="UP000054843">
    <property type="component" value="Unassembled WGS sequence"/>
</dbReference>
<keyword evidence="1" id="KW-0479">Metal-binding</keyword>
<reference evidence="7 8" key="1">
    <citation type="submission" date="2015-01" db="EMBL/GenBank/DDBJ databases">
        <title>Evolution of Trichinella species and genotypes.</title>
        <authorList>
            <person name="Korhonen P.K."/>
            <person name="Edoardo P."/>
            <person name="Giuseppe L.R."/>
            <person name="Gasser R.B."/>
        </authorList>
    </citation>
    <scope>NUCLEOTIDE SEQUENCE [LARGE SCALE GENOMIC DNA]</scope>
    <source>
        <strain evidence="7">ISS1980</strain>
    </source>
</reference>
<dbReference type="AlphaFoldDB" id="A0A0V1MHJ1"/>
<keyword evidence="3" id="KW-0862">Zinc</keyword>
<name>A0A0V1MHJ1_9BILA</name>
<evidence type="ECO:0000256" key="4">
    <source>
        <dbReference type="SAM" id="Phobius"/>
    </source>
</evidence>
<feature type="domain" description="MULE transposase" evidence="6">
    <location>
        <begin position="154"/>
        <end position="236"/>
    </location>
</feature>
<organism evidence="7 8">
    <name type="scientific">Trichinella papuae</name>
    <dbReference type="NCBI Taxonomy" id="268474"/>
    <lineage>
        <taxon>Eukaryota</taxon>
        <taxon>Metazoa</taxon>
        <taxon>Ecdysozoa</taxon>
        <taxon>Nematoda</taxon>
        <taxon>Enoplea</taxon>
        <taxon>Dorylaimia</taxon>
        <taxon>Trichinellida</taxon>
        <taxon>Trichinellidae</taxon>
        <taxon>Trichinella</taxon>
    </lineage>
</organism>
<evidence type="ECO:0000256" key="3">
    <source>
        <dbReference type="ARBA" id="ARBA00022833"/>
    </source>
</evidence>
<dbReference type="PANTHER" id="PTHR47160:SF8">
    <property type="entry name" value="MULE TRANSPOSASE DOMAIN-CONTAINING PROTEIN"/>
    <property type="match status" value="1"/>
</dbReference>
<keyword evidence="4" id="KW-0812">Transmembrane</keyword>
<proteinExistence type="predicted"/>
<evidence type="ECO:0000256" key="1">
    <source>
        <dbReference type="ARBA" id="ARBA00022723"/>
    </source>
</evidence>
<evidence type="ECO:0000313" key="8">
    <source>
        <dbReference type="Proteomes" id="UP000054843"/>
    </source>
</evidence>
<dbReference type="EMBL" id="JYDO01000097">
    <property type="protein sequence ID" value="KRZ71368.1"/>
    <property type="molecule type" value="Genomic_DNA"/>
</dbReference>
<dbReference type="Pfam" id="PF04500">
    <property type="entry name" value="FLYWCH"/>
    <property type="match status" value="1"/>
</dbReference>
<feature type="transmembrane region" description="Helical" evidence="4">
    <location>
        <begin position="166"/>
        <end position="189"/>
    </location>
</feature>
<dbReference type="InterPro" id="IPR018289">
    <property type="entry name" value="MULE_transposase_dom"/>
</dbReference>